<dbReference type="EMBL" id="CP053085">
    <property type="protein sequence ID" value="QJR37497.1"/>
    <property type="molecule type" value="Genomic_DNA"/>
</dbReference>
<reference evidence="1 2" key="1">
    <citation type="submission" date="2020-05" db="EMBL/GenBank/DDBJ databases">
        <title>Complete genome sequence of Gemmatimonas greenlandica TET16.</title>
        <authorList>
            <person name="Zeng Y."/>
        </authorList>
    </citation>
    <scope>NUCLEOTIDE SEQUENCE [LARGE SCALE GENOMIC DNA]</scope>
    <source>
        <strain evidence="1 2">TET16</strain>
    </source>
</reference>
<dbReference type="KEGG" id="ggr:HKW67_19260"/>
<sequence>MWMALSGLVARNASPTTNRRPRYALRTDAVGCWAFADVPGSGQGMQLAQSPILVKLDTSPLRVDIPGTRVVDRLDGAGQPLRRVVEGLGLSDVWTADALSDRIQVRFSNGLYASTWALQLPSGGGRVDTIRGQSEEFGGLSLRA</sequence>
<dbReference type="Proteomes" id="UP000500938">
    <property type="component" value="Chromosome"/>
</dbReference>
<gene>
    <name evidence="1" type="ORF">HKW67_19260</name>
</gene>
<dbReference type="RefSeq" id="WP_171226932.1">
    <property type="nucleotide sequence ID" value="NZ_CP053085.1"/>
</dbReference>
<protein>
    <submittedName>
        <fullName evidence="1">Uncharacterized protein</fullName>
    </submittedName>
</protein>
<dbReference type="AlphaFoldDB" id="A0A6M4IV75"/>
<accession>A0A6M4IV75</accession>
<evidence type="ECO:0000313" key="2">
    <source>
        <dbReference type="Proteomes" id="UP000500938"/>
    </source>
</evidence>
<proteinExistence type="predicted"/>
<organism evidence="1 2">
    <name type="scientific">Gemmatimonas groenlandica</name>
    <dbReference type="NCBI Taxonomy" id="2732249"/>
    <lineage>
        <taxon>Bacteria</taxon>
        <taxon>Pseudomonadati</taxon>
        <taxon>Gemmatimonadota</taxon>
        <taxon>Gemmatimonadia</taxon>
        <taxon>Gemmatimonadales</taxon>
        <taxon>Gemmatimonadaceae</taxon>
        <taxon>Gemmatimonas</taxon>
    </lineage>
</organism>
<evidence type="ECO:0000313" key="1">
    <source>
        <dbReference type="EMBL" id="QJR37497.1"/>
    </source>
</evidence>
<keyword evidence="2" id="KW-1185">Reference proteome</keyword>
<name>A0A6M4IV75_9BACT</name>